<protein>
    <recommendedName>
        <fullName evidence="3">Nucleoside 2-deoxyribosyltransferase</fullName>
    </recommendedName>
</protein>
<keyword evidence="2" id="KW-1185">Reference proteome</keyword>
<dbReference type="RefSeq" id="WP_146428652.1">
    <property type="nucleotide sequence ID" value="NZ_SJPF01000001.1"/>
</dbReference>
<gene>
    <name evidence="1" type="ORF">Enr8_00830</name>
</gene>
<comment type="caution">
    <text evidence="1">The sequence shown here is derived from an EMBL/GenBank/DDBJ whole genome shotgun (WGS) entry which is preliminary data.</text>
</comment>
<evidence type="ECO:0000313" key="2">
    <source>
        <dbReference type="Proteomes" id="UP000318878"/>
    </source>
</evidence>
<name>A0A5C5VK10_9BACT</name>
<reference evidence="1 2" key="1">
    <citation type="submission" date="2019-02" db="EMBL/GenBank/DDBJ databases">
        <title>Deep-cultivation of Planctomycetes and their phenomic and genomic characterization uncovers novel biology.</title>
        <authorList>
            <person name="Wiegand S."/>
            <person name="Jogler M."/>
            <person name="Boedeker C."/>
            <person name="Pinto D."/>
            <person name="Vollmers J."/>
            <person name="Rivas-Marin E."/>
            <person name="Kohn T."/>
            <person name="Peeters S.H."/>
            <person name="Heuer A."/>
            <person name="Rast P."/>
            <person name="Oberbeckmann S."/>
            <person name="Bunk B."/>
            <person name="Jeske O."/>
            <person name="Meyerdierks A."/>
            <person name="Storesund J.E."/>
            <person name="Kallscheuer N."/>
            <person name="Luecker S."/>
            <person name="Lage O.M."/>
            <person name="Pohl T."/>
            <person name="Merkel B.J."/>
            <person name="Hornburger P."/>
            <person name="Mueller R.-W."/>
            <person name="Bruemmer F."/>
            <person name="Labrenz M."/>
            <person name="Spormann A.M."/>
            <person name="Op Den Camp H."/>
            <person name="Overmann J."/>
            <person name="Amann R."/>
            <person name="Jetten M.S.M."/>
            <person name="Mascher T."/>
            <person name="Medema M.H."/>
            <person name="Devos D.P."/>
            <person name="Kaster A.-K."/>
            <person name="Ovreas L."/>
            <person name="Rohde M."/>
            <person name="Galperin M.Y."/>
            <person name="Jogler C."/>
        </authorList>
    </citation>
    <scope>NUCLEOTIDE SEQUENCE [LARGE SCALE GENOMIC DNA]</scope>
    <source>
        <strain evidence="1 2">Enr8</strain>
    </source>
</reference>
<dbReference type="SUPFAM" id="SSF52309">
    <property type="entry name" value="N-(deoxy)ribosyltransferase-like"/>
    <property type="match status" value="1"/>
</dbReference>
<dbReference type="OrthoDB" id="213994at2"/>
<dbReference type="Proteomes" id="UP000318878">
    <property type="component" value="Unassembled WGS sequence"/>
</dbReference>
<dbReference type="AlphaFoldDB" id="A0A5C5VK10"/>
<evidence type="ECO:0000313" key="1">
    <source>
        <dbReference type="EMBL" id="TWT38391.1"/>
    </source>
</evidence>
<proteinExistence type="predicted"/>
<dbReference type="Gene3D" id="3.40.50.450">
    <property type="match status" value="1"/>
</dbReference>
<sequence length="153" mass="17305">MRFFLAGIMQGSHVGSLVHRQDYRSQLKEILLRHFPGADIYDPWADHSGSLDYTEEQGRGVFLRHNAMCGEVDVVVAYIPEASMGTAIEIWEAYRAGKVVLMISPLKHNWAVKFLSDEIYATMEDFLRELELGHVAQRIAEAQQAKQAIAKAE</sequence>
<dbReference type="EMBL" id="SJPF01000001">
    <property type="protein sequence ID" value="TWT38391.1"/>
    <property type="molecule type" value="Genomic_DNA"/>
</dbReference>
<evidence type="ECO:0008006" key="3">
    <source>
        <dbReference type="Google" id="ProtNLM"/>
    </source>
</evidence>
<organism evidence="1 2">
    <name type="scientific">Blastopirellula retiformator</name>
    <dbReference type="NCBI Taxonomy" id="2527970"/>
    <lineage>
        <taxon>Bacteria</taxon>
        <taxon>Pseudomonadati</taxon>
        <taxon>Planctomycetota</taxon>
        <taxon>Planctomycetia</taxon>
        <taxon>Pirellulales</taxon>
        <taxon>Pirellulaceae</taxon>
        <taxon>Blastopirellula</taxon>
    </lineage>
</organism>
<accession>A0A5C5VK10</accession>